<sequence length="159" mass="17131">MAEFNVKAAAATATAAQTLSGISQPLLKPGSAHQLQLHPFRGATRYGMITQQHVEVGGVRKMVLVVEADGVGEGPVVQDGYTEWLERRRERNGTKSGIETTAGALEEGELSNKGPSLAATAMDETSPVDDSPPLLEFDPDKDQDEEQHEHSNLYHTAHT</sequence>
<dbReference type="Proteomes" id="UP000054771">
    <property type="component" value="Unassembled WGS sequence"/>
</dbReference>
<dbReference type="AlphaFoldDB" id="A0A0U5CKI2"/>
<evidence type="ECO:0000313" key="2">
    <source>
        <dbReference type="EMBL" id="CEL11754.1"/>
    </source>
</evidence>
<feature type="compositionally biased region" description="Acidic residues" evidence="1">
    <location>
        <begin position="137"/>
        <end position="146"/>
    </location>
</feature>
<organism evidence="2 3">
    <name type="scientific">Aspergillus calidoustus</name>
    <dbReference type="NCBI Taxonomy" id="454130"/>
    <lineage>
        <taxon>Eukaryota</taxon>
        <taxon>Fungi</taxon>
        <taxon>Dikarya</taxon>
        <taxon>Ascomycota</taxon>
        <taxon>Pezizomycotina</taxon>
        <taxon>Eurotiomycetes</taxon>
        <taxon>Eurotiomycetidae</taxon>
        <taxon>Eurotiales</taxon>
        <taxon>Aspergillaceae</taxon>
        <taxon>Aspergillus</taxon>
        <taxon>Aspergillus subgen. Nidulantes</taxon>
    </lineage>
</organism>
<name>A0A0U5CKI2_ASPCI</name>
<accession>A0A0U5CKI2</accession>
<reference evidence="3" key="1">
    <citation type="journal article" date="2016" name="Genome Announc.">
        <title>Draft genome sequences of fungus Aspergillus calidoustus.</title>
        <authorList>
            <person name="Horn F."/>
            <person name="Linde J."/>
            <person name="Mattern D.J."/>
            <person name="Walther G."/>
            <person name="Guthke R."/>
            <person name="Scherlach K."/>
            <person name="Martin K."/>
            <person name="Brakhage A.A."/>
            <person name="Petzke L."/>
            <person name="Valiante V."/>
        </authorList>
    </citation>
    <scope>NUCLEOTIDE SEQUENCE [LARGE SCALE GENOMIC DNA]</scope>
    <source>
        <strain evidence="3">SF006504</strain>
    </source>
</reference>
<keyword evidence="3" id="KW-1185">Reference proteome</keyword>
<evidence type="ECO:0000256" key="1">
    <source>
        <dbReference type="SAM" id="MobiDB-lite"/>
    </source>
</evidence>
<evidence type="ECO:0000313" key="3">
    <source>
        <dbReference type="Proteomes" id="UP000054771"/>
    </source>
</evidence>
<proteinExistence type="predicted"/>
<feature type="region of interest" description="Disordered" evidence="1">
    <location>
        <begin position="88"/>
        <end position="159"/>
    </location>
</feature>
<gene>
    <name evidence="2" type="ORF">ASPCAL14851</name>
</gene>
<protein>
    <submittedName>
        <fullName evidence="2">Uncharacterized protein</fullName>
    </submittedName>
</protein>
<dbReference type="EMBL" id="CDMC01000031">
    <property type="protein sequence ID" value="CEL11754.1"/>
    <property type="molecule type" value="Genomic_DNA"/>
</dbReference>